<evidence type="ECO:0000256" key="9">
    <source>
        <dbReference type="PROSITE-ProRule" id="PRU00176"/>
    </source>
</evidence>
<protein>
    <recommendedName>
        <fullName evidence="10">tRNA (uracil-O(2)-)-methyltransferase</fullName>
        <ecNumber evidence="10">2.1.1.211</ecNumber>
    </recommendedName>
</protein>
<keyword evidence="9" id="KW-0694">RNA-binding</keyword>
<dbReference type="AlphaFoldDB" id="A0A1I7X312"/>
<dbReference type="CDD" id="cd00590">
    <property type="entry name" value="RRM_SF"/>
    <property type="match status" value="1"/>
</dbReference>
<evidence type="ECO:0000256" key="8">
    <source>
        <dbReference type="ARBA" id="ARBA00047957"/>
    </source>
</evidence>
<dbReference type="PANTHER" id="PTHR21210:SF0">
    <property type="entry name" value="TRNA (URACIL-O(2)-)-METHYLTRANSFERASE-RELATED"/>
    <property type="match status" value="1"/>
</dbReference>
<dbReference type="Pfam" id="PF07757">
    <property type="entry name" value="AdoMet_MTase"/>
    <property type="match status" value="1"/>
</dbReference>
<dbReference type="InterPro" id="IPR012677">
    <property type="entry name" value="Nucleotide-bd_a/b_plait_sf"/>
</dbReference>
<feature type="domain" description="RRM" evidence="12">
    <location>
        <begin position="93"/>
        <end position="169"/>
    </location>
</feature>
<feature type="domain" description="RRM" evidence="12">
    <location>
        <begin position="4"/>
        <end position="81"/>
    </location>
</feature>
<dbReference type="GO" id="GO:0005737">
    <property type="term" value="C:cytoplasm"/>
    <property type="evidence" value="ECO:0007669"/>
    <property type="project" value="UniProtKB-SubCell"/>
</dbReference>
<dbReference type="EC" id="2.1.1.211" evidence="10"/>
<proteinExistence type="inferred from homology"/>
<name>A0A1I7X312_HETBA</name>
<keyword evidence="7 10" id="KW-0819">tRNA processing</keyword>
<evidence type="ECO:0000256" key="10">
    <source>
        <dbReference type="RuleBase" id="RU368004"/>
    </source>
</evidence>
<dbReference type="GO" id="GO:0141101">
    <property type="term" value="F:tRNA(Ser) (uridine(44)-2'-O-)-methyltransferase activity"/>
    <property type="evidence" value="ECO:0007669"/>
    <property type="project" value="UniProtKB-EC"/>
</dbReference>
<dbReference type="InterPro" id="IPR000504">
    <property type="entry name" value="RRM_dom"/>
</dbReference>
<dbReference type="GO" id="GO:0003723">
    <property type="term" value="F:RNA binding"/>
    <property type="evidence" value="ECO:0007669"/>
    <property type="project" value="UniProtKB-UniRule"/>
</dbReference>
<comment type="catalytic activity">
    <reaction evidence="8 10">
        <text>uridine(44) in tRNA(Ser) + S-adenosyl-L-methionine = 2'-O-methyluridine(44) in tRNA(Ser) + S-adenosyl-L-homocysteine + H(+)</text>
        <dbReference type="Rhea" id="RHEA:43100"/>
        <dbReference type="Rhea" id="RHEA-COMP:10339"/>
        <dbReference type="Rhea" id="RHEA-COMP:10340"/>
        <dbReference type="ChEBI" id="CHEBI:15378"/>
        <dbReference type="ChEBI" id="CHEBI:57856"/>
        <dbReference type="ChEBI" id="CHEBI:59789"/>
        <dbReference type="ChEBI" id="CHEBI:65315"/>
        <dbReference type="ChEBI" id="CHEBI:74478"/>
        <dbReference type="EC" id="2.1.1.211"/>
    </reaction>
</comment>
<evidence type="ECO:0000313" key="14">
    <source>
        <dbReference type="WBParaSite" id="Hba_11774"/>
    </source>
</evidence>
<dbReference type="WBParaSite" id="Hba_11774">
    <property type="protein sequence ID" value="Hba_11774"/>
    <property type="gene ID" value="Hba_11774"/>
</dbReference>
<organism evidence="13 14">
    <name type="scientific">Heterorhabditis bacteriophora</name>
    <name type="common">Entomopathogenic nematode worm</name>
    <dbReference type="NCBI Taxonomy" id="37862"/>
    <lineage>
        <taxon>Eukaryota</taxon>
        <taxon>Metazoa</taxon>
        <taxon>Ecdysozoa</taxon>
        <taxon>Nematoda</taxon>
        <taxon>Chromadorea</taxon>
        <taxon>Rhabditida</taxon>
        <taxon>Rhabditina</taxon>
        <taxon>Rhabditomorpha</taxon>
        <taxon>Strongyloidea</taxon>
        <taxon>Heterorhabditidae</taxon>
        <taxon>Heterorhabditis</taxon>
    </lineage>
</organism>
<keyword evidence="4 10" id="KW-0489">Methyltransferase</keyword>
<feature type="compositionally biased region" description="Basic and acidic residues" evidence="11">
    <location>
        <begin position="176"/>
        <end position="191"/>
    </location>
</feature>
<evidence type="ECO:0000313" key="13">
    <source>
        <dbReference type="Proteomes" id="UP000095283"/>
    </source>
</evidence>
<comment type="function">
    <text evidence="10">Adenosyl-L-methionine (AdoMet)-dependent tRNA (uracil-O(2)-)-methyltransferase.</text>
</comment>
<sequence>MFNRRLFITGLGFQVVNDDLRNYFSKFGFMTECSLQVEKETGISRGFAFITYSDDTSVENCLRQTSHNIKGRNITVSSLDRPVTSTPANIRSKKLFVSYIGVNNVTEDTIRQAFAEYGIIKSIEMMKDSDGSSLFYCIICFDSEWSVDMCLTKQHCLLGRSVMVRRAVRKEDCKKAQQSERERVDREEKSKHGYAGYSGGYRRDDSEQFPSTISLLGSTSQYYTSQLADPYTEKCYSGAQQPSCLYETAYTQAIFHNAYNYKGGISSPTEGSEPLSASDYFNKLISIWREQCHSINRRLSGSMLIEKGNNEYDKIWMQISTDITAQQDNLSVVFWPLRMDVNLEVKNPHVQFPYMITCCEVSNNSLRLSLSVPACRSDSEYHWLLVSAYPGLLKWFRNIDPLRISKLTNRLLNIEKYALRYRRIKELFGKPIIEKWTERTDPQKFVYEECGIASYLLELWDRHGRMPHKFADVGCGNGLLVHLLNKEGVCLCSIFSLMMKCDFFVLPCCPYNFHGKFTPRKNDYGSQYDSFLQFIREICLSLGFLVEEDRLSIPSTKRLCFACSIPQCGLVSNVEEVISNWIGADCRPFIARPKKEPIKNCLNIPIDVRVNLTLRLFKFILEYSDERKEFVSAFF</sequence>
<dbReference type="PROSITE" id="PS50102">
    <property type="entry name" value="RRM"/>
    <property type="match status" value="2"/>
</dbReference>
<dbReference type="InterPro" id="IPR011671">
    <property type="entry name" value="tRNA_uracil_MeTrfase"/>
</dbReference>
<keyword evidence="6 10" id="KW-0949">S-adenosyl-L-methionine</keyword>
<evidence type="ECO:0000256" key="5">
    <source>
        <dbReference type="ARBA" id="ARBA00022679"/>
    </source>
</evidence>
<dbReference type="InterPro" id="IPR035979">
    <property type="entry name" value="RBD_domain_sf"/>
</dbReference>
<feature type="region of interest" description="Disordered" evidence="11">
    <location>
        <begin position="176"/>
        <end position="206"/>
    </location>
</feature>
<keyword evidence="3 10" id="KW-0963">Cytoplasm</keyword>
<keyword evidence="5 10" id="KW-0808">Transferase</keyword>
<evidence type="ECO:0000256" key="7">
    <source>
        <dbReference type="ARBA" id="ARBA00022694"/>
    </source>
</evidence>
<evidence type="ECO:0000256" key="3">
    <source>
        <dbReference type="ARBA" id="ARBA00022490"/>
    </source>
</evidence>
<dbReference type="PANTHER" id="PTHR21210">
    <property type="entry name" value="TRNA (URACIL-O(2)-)-METHYLTRANSFERASE-RELATED"/>
    <property type="match status" value="1"/>
</dbReference>
<dbReference type="Gene3D" id="3.30.70.330">
    <property type="match status" value="2"/>
</dbReference>
<dbReference type="SUPFAM" id="SSF54928">
    <property type="entry name" value="RNA-binding domain, RBD"/>
    <property type="match status" value="1"/>
</dbReference>
<evidence type="ECO:0000256" key="2">
    <source>
        <dbReference type="ARBA" id="ARBA00009056"/>
    </source>
</evidence>
<keyword evidence="13" id="KW-1185">Reference proteome</keyword>
<dbReference type="GO" id="GO:0030488">
    <property type="term" value="P:tRNA methylation"/>
    <property type="evidence" value="ECO:0007669"/>
    <property type="project" value="UniProtKB-UniRule"/>
</dbReference>
<dbReference type="Proteomes" id="UP000095283">
    <property type="component" value="Unplaced"/>
</dbReference>
<evidence type="ECO:0000256" key="11">
    <source>
        <dbReference type="SAM" id="MobiDB-lite"/>
    </source>
</evidence>
<comment type="subcellular location">
    <subcellularLocation>
        <location evidence="1 10">Cytoplasm</location>
    </subcellularLocation>
</comment>
<accession>A0A1I7X312</accession>
<reference evidence="14" key="1">
    <citation type="submission" date="2016-11" db="UniProtKB">
        <authorList>
            <consortium name="WormBaseParasite"/>
        </authorList>
    </citation>
    <scope>IDENTIFICATION</scope>
</reference>
<evidence type="ECO:0000256" key="4">
    <source>
        <dbReference type="ARBA" id="ARBA00022603"/>
    </source>
</evidence>
<evidence type="ECO:0000259" key="12">
    <source>
        <dbReference type="PROSITE" id="PS50102"/>
    </source>
</evidence>
<evidence type="ECO:0000256" key="1">
    <source>
        <dbReference type="ARBA" id="ARBA00004496"/>
    </source>
</evidence>
<dbReference type="Pfam" id="PF00076">
    <property type="entry name" value="RRM_1"/>
    <property type="match status" value="2"/>
</dbReference>
<dbReference type="SMART" id="SM00360">
    <property type="entry name" value="RRM"/>
    <property type="match status" value="2"/>
</dbReference>
<evidence type="ECO:0000256" key="6">
    <source>
        <dbReference type="ARBA" id="ARBA00022691"/>
    </source>
</evidence>
<comment type="similarity">
    <text evidence="2 10">Belongs to the TRM44 family.</text>
</comment>